<dbReference type="EMBL" id="SMKQ01000126">
    <property type="protein sequence ID" value="TDD42493.1"/>
    <property type="molecule type" value="Genomic_DNA"/>
</dbReference>
<evidence type="ECO:0000256" key="2">
    <source>
        <dbReference type="ARBA" id="ARBA00005695"/>
    </source>
</evidence>
<proteinExistence type="inferred from homology"/>
<dbReference type="PANTHER" id="PTHR30290:SF10">
    <property type="entry name" value="PERIPLASMIC OLIGOPEPTIDE-BINDING PROTEIN-RELATED"/>
    <property type="match status" value="1"/>
</dbReference>
<evidence type="ECO:0000259" key="5">
    <source>
        <dbReference type="Pfam" id="PF00496"/>
    </source>
</evidence>
<dbReference type="PANTHER" id="PTHR30290">
    <property type="entry name" value="PERIPLASMIC BINDING COMPONENT OF ABC TRANSPORTER"/>
    <property type="match status" value="1"/>
</dbReference>
<dbReference type="PIRSF" id="PIRSF002741">
    <property type="entry name" value="MppA"/>
    <property type="match status" value="1"/>
</dbReference>
<dbReference type="GO" id="GO:0042597">
    <property type="term" value="C:periplasmic space"/>
    <property type="evidence" value="ECO:0007669"/>
    <property type="project" value="UniProtKB-ARBA"/>
</dbReference>
<evidence type="ECO:0000313" key="6">
    <source>
        <dbReference type="EMBL" id="TDD42493.1"/>
    </source>
</evidence>
<protein>
    <submittedName>
        <fullName evidence="6">ABC transporter substrate-binding protein</fullName>
    </submittedName>
</protein>
<dbReference type="GO" id="GO:0030313">
    <property type="term" value="C:cell envelope"/>
    <property type="evidence" value="ECO:0007669"/>
    <property type="project" value="UniProtKB-SubCell"/>
</dbReference>
<keyword evidence="7" id="KW-1185">Reference proteome</keyword>
<keyword evidence="4" id="KW-0732">Signal</keyword>
<comment type="subcellular location">
    <subcellularLocation>
        <location evidence="1">Cell envelope</location>
    </subcellularLocation>
</comment>
<dbReference type="Gene3D" id="3.10.105.10">
    <property type="entry name" value="Dipeptide-binding Protein, Domain 3"/>
    <property type="match status" value="1"/>
</dbReference>
<dbReference type="InterPro" id="IPR039424">
    <property type="entry name" value="SBP_5"/>
</dbReference>
<dbReference type="Proteomes" id="UP000295302">
    <property type="component" value="Unassembled WGS sequence"/>
</dbReference>
<organism evidence="6 7">
    <name type="scientific">Nonomuraea terrae</name>
    <dbReference type="NCBI Taxonomy" id="2530383"/>
    <lineage>
        <taxon>Bacteria</taxon>
        <taxon>Bacillati</taxon>
        <taxon>Actinomycetota</taxon>
        <taxon>Actinomycetes</taxon>
        <taxon>Streptosporangiales</taxon>
        <taxon>Streptosporangiaceae</taxon>
        <taxon>Nonomuraea</taxon>
    </lineage>
</organism>
<dbReference type="Gene3D" id="3.40.190.10">
    <property type="entry name" value="Periplasmic binding protein-like II"/>
    <property type="match status" value="1"/>
</dbReference>
<evidence type="ECO:0000256" key="1">
    <source>
        <dbReference type="ARBA" id="ARBA00004196"/>
    </source>
</evidence>
<dbReference type="GO" id="GO:0015833">
    <property type="term" value="P:peptide transport"/>
    <property type="evidence" value="ECO:0007669"/>
    <property type="project" value="TreeGrafter"/>
</dbReference>
<name>A0A4R4YD25_9ACTN</name>
<dbReference type="OrthoDB" id="5240629at2"/>
<feature type="domain" description="Solute-binding protein family 5" evidence="5">
    <location>
        <begin position="89"/>
        <end position="454"/>
    </location>
</feature>
<evidence type="ECO:0000256" key="3">
    <source>
        <dbReference type="ARBA" id="ARBA00022448"/>
    </source>
</evidence>
<sequence>MFAKHRMGGGDMRVRLFGALCAVALATVGCGGSGGAPPPAAGKYAEGATFTMAIMEPGDLNPLMTALSDPRNVGFFLYDTLVAYKDDGTVVPSLATTWKTTATSAEFTLAKGVTCADGTPLTAGDVAGSVNFIADPANKSQLLGLYVPADLEATADDAAGTVKMTVKTPDPFLLRRLASVLVVCGKGLTDPAGLKAGKHGTGLFQIIESVPDDHYTLAKRPEYAWGPGGATGKDEGLPDKVVLKVVKNETTAANLLLSGQLNAAAVIGPDRARVEQRNLFKSEIRLMFGEFTFNQAQGRPTADDRVRRALTMGLDQAELQRVATGGTGAMPEGLTMQPRVCPGVTTTALPAFDRTQAAALLDEAGWVKGPDGMRAKDGTPLKVTFLYLSEHGDPGKSVAELMKQRWAEIGVQTDLKQLTTPQLAGVNDGSTDWDAGWIQVNVPLPSMMVPFLSGDGPPKGANWSSIANADYDRLVQEAAESTGDKSCSKWNEAEEALYRKADIVPFADITQPLFGNGAEFGRLAGSFAPSTIRMIAK</sequence>
<evidence type="ECO:0000256" key="4">
    <source>
        <dbReference type="ARBA" id="ARBA00022729"/>
    </source>
</evidence>
<dbReference type="InterPro" id="IPR030678">
    <property type="entry name" value="Peptide/Ni-bd"/>
</dbReference>
<dbReference type="SUPFAM" id="SSF53850">
    <property type="entry name" value="Periplasmic binding protein-like II"/>
    <property type="match status" value="1"/>
</dbReference>
<dbReference type="InterPro" id="IPR000914">
    <property type="entry name" value="SBP_5_dom"/>
</dbReference>
<keyword evidence="3" id="KW-0813">Transport</keyword>
<dbReference type="PROSITE" id="PS51257">
    <property type="entry name" value="PROKAR_LIPOPROTEIN"/>
    <property type="match status" value="1"/>
</dbReference>
<comment type="similarity">
    <text evidence="2">Belongs to the bacterial solute-binding protein 5 family.</text>
</comment>
<evidence type="ECO:0000313" key="7">
    <source>
        <dbReference type="Proteomes" id="UP000295302"/>
    </source>
</evidence>
<dbReference type="GO" id="GO:0043190">
    <property type="term" value="C:ATP-binding cassette (ABC) transporter complex"/>
    <property type="evidence" value="ECO:0007669"/>
    <property type="project" value="InterPro"/>
</dbReference>
<dbReference type="CDD" id="cd00995">
    <property type="entry name" value="PBP2_NikA_DppA_OppA_like"/>
    <property type="match status" value="1"/>
</dbReference>
<comment type="caution">
    <text evidence="6">The sequence shown here is derived from an EMBL/GenBank/DDBJ whole genome shotgun (WGS) entry which is preliminary data.</text>
</comment>
<dbReference type="GO" id="GO:1904680">
    <property type="term" value="F:peptide transmembrane transporter activity"/>
    <property type="evidence" value="ECO:0007669"/>
    <property type="project" value="TreeGrafter"/>
</dbReference>
<reference evidence="6 7" key="1">
    <citation type="submission" date="2019-03" db="EMBL/GenBank/DDBJ databases">
        <title>Draft genome sequences of novel Actinobacteria.</title>
        <authorList>
            <person name="Sahin N."/>
            <person name="Ay H."/>
            <person name="Saygin H."/>
        </authorList>
    </citation>
    <scope>NUCLEOTIDE SEQUENCE [LARGE SCALE GENOMIC DNA]</scope>
    <source>
        <strain evidence="6 7">CH32</strain>
    </source>
</reference>
<dbReference type="Pfam" id="PF00496">
    <property type="entry name" value="SBP_bac_5"/>
    <property type="match status" value="1"/>
</dbReference>
<dbReference type="AlphaFoldDB" id="A0A4R4YD25"/>
<gene>
    <name evidence="6" type="ORF">E1286_30710</name>
</gene>
<accession>A0A4R4YD25</accession>